<name>A0A178XHD6_SINSA</name>
<accession>A0A178XHD6</accession>
<evidence type="ECO:0000313" key="4">
    <source>
        <dbReference type="Proteomes" id="UP000078507"/>
    </source>
</evidence>
<reference evidence="3 4" key="1">
    <citation type="submission" date="2015-11" db="EMBL/GenBank/DDBJ databases">
        <title>Ensifer anhuiense sp. nov., an effective nitrogen fixation bacterium with Glycine soja.</title>
        <authorList>
            <person name="Yan H."/>
            <person name="Chen W."/>
        </authorList>
    </citation>
    <scope>NUCLEOTIDE SEQUENCE [LARGE SCALE GENOMIC DNA]</scope>
    <source>
        <strain evidence="3 4">LMG 7837</strain>
    </source>
</reference>
<dbReference type="CDD" id="cd06223">
    <property type="entry name" value="PRTases_typeI"/>
    <property type="match status" value="1"/>
</dbReference>
<evidence type="ECO:0000313" key="3">
    <source>
        <dbReference type="EMBL" id="OAP34233.1"/>
    </source>
</evidence>
<dbReference type="SUPFAM" id="SSF53271">
    <property type="entry name" value="PRTase-like"/>
    <property type="match status" value="1"/>
</dbReference>
<dbReference type="Gene3D" id="3.40.50.2020">
    <property type="match status" value="1"/>
</dbReference>
<dbReference type="RefSeq" id="WP_066879494.1">
    <property type="nucleotide sequence ID" value="NZ_LNQB01000102.1"/>
</dbReference>
<organism evidence="3 4">
    <name type="scientific">Sinorhizobium saheli</name>
    <dbReference type="NCBI Taxonomy" id="36856"/>
    <lineage>
        <taxon>Bacteria</taxon>
        <taxon>Pseudomonadati</taxon>
        <taxon>Pseudomonadota</taxon>
        <taxon>Alphaproteobacteria</taxon>
        <taxon>Hyphomicrobiales</taxon>
        <taxon>Rhizobiaceae</taxon>
        <taxon>Sinorhizobium/Ensifer group</taxon>
        <taxon>Sinorhizobium</taxon>
    </lineage>
</organism>
<dbReference type="AlphaFoldDB" id="A0A178XHD6"/>
<gene>
    <name evidence="3" type="ORF">ATB98_23225</name>
</gene>
<keyword evidence="3" id="KW-0328">Glycosyltransferase</keyword>
<dbReference type="GO" id="GO:0016757">
    <property type="term" value="F:glycosyltransferase activity"/>
    <property type="evidence" value="ECO:0007669"/>
    <property type="project" value="UniProtKB-KW"/>
</dbReference>
<keyword evidence="3" id="KW-0808">Transferase</keyword>
<dbReference type="Proteomes" id="UP000078507">
    <property type="component" value="Unassembled WGS sequence"/>
</dbReference>
<evidence type="ECO:0000256" key="1">
    <source>
        <dbReference type="SAM" id="MobiDB-lite"/>
    </source>
</evidence>
<dbReference type="InterPro" id="IPR029057">
    <property type="entry name" value="PRTase-like"/>
</dbReference>
<dbReference type="Pfam" id="PF00156">
    <property type="entry name" value="Pribosyltran"/>
    <property type="match status" value="1"/>
</dbReference>
<dbReference type="STRING" id="36856.ATB98_23225"/>
<proteinExistence type="predicted"/>
<comment type="caution">
    <text evidence="3">The sequence shown here is derived from an EMBL/GenBank/DDBJ whole genome shotgun (WGS) entry which is preliminary data.</text>
</comment>
<dbReference type="OrthoDB" id="9810066at2"/>
<sequence>MPEERLPFADRADAGRRLARAIEKEDFADPLVMALPRGGVPVAFEVAAILGAPLELLLVRKIGAPGHEEFGLGALVDGEEPLRVLNAEAMRLVRPSEAYLEEETARQRLELTRRRALYLGDRPRISPKGRNVIIVDDGIATGGTATAAVRAMRQAGAAKLMLAVPVAPPNAIASLRSEVDRIVCLASPASFHAVSIYYDDFSQTTDDEVIALMKRANGEDTGSEAGSGTMSPDGHA</sequence>
<protein>
    <submittedName>
        <fullName evidence="3">Phosphoribosyltransferase</fullName>
    </submittedName>
</protein>
<feature type="domain" description="Phosphoribosyltransferase" evidence="2">
    <location>
        <begin position="12"/>
        <end position="183"/>
    </location>
</feature>
<feature type="region of interest" description="Disordered" evidence="1">
    <location>
        <begin position="217"/>
        <end position="236"/>
    </location>
</feature>
<dbReference type="InterPro" id="IPR000836">
    <property type="entry name" value="PRTase_dom"/>
</dbReference>
<dbReference type="Gene3D" id="3.30.1310.20">
    <property type="entry name" value="PRTase-like"/>
    <property type="match status" value="1"/>
</dbReference>
<keyword evidence="4" id="KW-1185">Reference proteome</keyword>
<dbReference type="EMBL" id="LNQB01000102">
    <property type="protein sequence ID" value="OAP34233.1"/>
    <property type="molecule type" value="Genomic_DNA"/>
</dbReference>
<evidence type="ECO:0000259" key="2">
    <source>
        <dbReference type="Pfam" id="PF00156"/>
    </source>
</evidence>